<dbReference type="Proteomes" id="UP000075886">
    <property type="component" value="Unassembled WGS sequence"/>
</dbReference>
<dbReference type="InterPro" id="IPR050665">
    <property type="entry name" value="Cytochrome_P450_Monooxygen"/>
</dbReference>
<dbReference type="Pfam" id="PF00067">
    <property type="entry name" value="p450"/>
    <property type="match status" value="1"/>
</dbReference>
<evidence type="ECO:0000256" key="4">
    <source>
        <dbReference type="ARBA" id="ARBA00022692"/>
    </source>
</evidence>
<dbReference type="GO" id="GO:0005506">
    <property type="term" value="F:iron ion binding"/>
    <property type="evidence" value="ECO:0007669"/>
    <property type="project" value="InterPro"/>
</dbReference>
<keyword evidence="8" id="KW-0408">Iron</keyword>
<comment type="similarity">
    <text evidence="2">Belongs to the cytochrome P450 family.</text>
</comment>
<evidence type="ECO:0000256" key="1">
    <source>
        <dbReference type="ARBA" id="ARBA00004370"/>
    </source>
</evidence>
<evidence type="ECO:0000256" key="10">
    <source>
        <dbReference type="ARBA" id="ARBA00023136"/>
    </source>
</evidence>
<dbReference type="GO" id="GO:0020037">
    <property type="term" value="F:heme binding"/>
    <property type="evidence" value="ECO:0007669"/>
    <property type="project" value="InterPro"/>
</dbReference>
<comment type="subcellular location">
    <subcellularLocation>
        <location evidence="1">Membrane</location>
    </subcellularLocation>
</comment>
<reference evidence="11" key="2">
    <citation type="submission" date="2020-05" db="UniProtKB">
        <authorList>
            <consortium name="EnsemblMetazoa"/>
        </authorList>
    </citation>
    <scope>IDENTIFICATION</scope>
    <source>
        <strain evidence="11">FAR1</strain>
    </source>
</reference>
<reference evidence="12" key="1">
    <citation type="submission" date="2014-01" db="EMBL/GenBank/DDBJ databases">
        <title>The Genome Sequence of Anopheles farauti FAR1 (V2).</title>
        <authorList>
            <consortium name="The Broad Institute Genomics Platform"/>
            <person name="Neafsey D.E."/>
            <person name="Besansky N."/>
            <person name="Howell P."/>
            <person name="Walton C."/>
            <person name="Young S.K."/>
            <person name="Zeng Q."/>
            <person name="Gargeya S."/>
            <person name="Fitzgerald M."/>
            <person name="Haas B."/>
            <person name="Abouelleil A."/>
            <person name="Allen A.W."/>
            <person name="Alvarado L."/>
            <person name="Arachchi H.M."/>
            <person name="Berlin A.M."/>
            <person name="Chapman S.B."/>
            <person name="Gainer-Dewar J."/>
            <person name="Goldberg J."/>
            <person name="Griggs A."/>
            <person name="Gujja S."/>
            <person name="Hansen M."/>
            <person name="Howarth C."/>
            <person name="Imamovic A."/>
            <person name="Ireland A."/>
            <person name="Larimer J."/>
            <person name="McCowan C."/>
            <person name="Murphy C."/>
            <person name="Pearson M."/>
            <person name="Poon T.W."/>
            <person name="Priest M."/>
            <person name="Roberts A."/>
            <person name="Saif S."/>
            <person name="Shea T."/>
            <person name="Sisk P."/>
            <person name="Sykes S."/>
            <person name="Wortman J."/>
            <person name="Nusbaum C."/>
            <person name="Birren B."/>
        </authorList>
    </citation>
    <scope>NUCLEOTIDE SEQUENCE [LARGE SCALE GENOMIC DNA]</scope>
    <source>
        <strain evidence="12">FAR1</strain>
    </source>
</reference>
<dbReference type="PANTHER" id="PTHR24282:SF258">
    <property type="entry name" value="CYTOCHROME P450"/>
    <property type="match status" value="1"/>
</dbReference>
<proteinExistence type="inferred from homology"/>
<evidence type="ECO:0000313" key="12">
    <source>
        <dbReference type="Proteomes" id="UP000075886"/>
    </source>
</evidence>
<accession>A0A182Q9Q7</accession>
<keyword evidence="9" id="KW-0503">Monooxygenase</keyword>
<organism evidence="11 12">
    <name type="scientific">Anopheles farauti</name>
    <dbReference type="NCBI Taxonomy" id="69004"/>
    <lineage>
        <taxon>Eukaryota</taxon>
        <taxon>Metazoa</taxon>
        <taxon>Ecdysozoa</taxon>
        <taxon>Arthropoda</taxon>
        <taxon>Hexapoda</taxon>
        <taxon>Insecta</taxon>
        <taxon>Pterygota</taxon>
        <taxon>Neoptera</taxon>
        <taxon>Endopterygota</taxon>
        <taxon>Diptera</taxon>
        <taxon>Nematocera</taxon>
        <taxon>Culicoidea</taxon>
        <taxon>Culicidae</taxon>
        <taxon>Anophelinae</taxon>
        <taxon>Anopheles</taxon>
    </lineage>
</organism>
<evidence type="ECO:0000256" key="9">
    <source>
        <dbReference type="ARBA" id="ARBA00023033"/>
    </source>
</evidence>
<keyword evidence="10" id="KW-0472">Membrane</keyword>
<evidence type="ECO:0000256" key="6">
    <source>
        <dbReference type="ARBA" id="ARBA00022989"/>
    </source>
</evidence>
<dbReference type="GO" id="GO:0004497">
    <property type="term" value="F:monooxygenase activity"/>
    <property type="evidence" value="ECO:0007669"/>
    <property type="project" value="UniProtKB-KW"/>
</dbReference>
<dbReference type="GO" id="GO:0016705">
    <property type="term" value="F:oxidoreductase activity, acting on paired donors, with incorporation or reduction of molecular oxygen"/>
    <property type="evidence" value="ECO:0007669"/>
    <property type="project" value="InterPro"/>
</dbReference>
<evidence type="ECO:0000256" key="5">
    <source>
        <dbReference type="ARBA" id="ARBA00022723"/>
    </source>
</evidence>
<evidence type="ECO:0000256" key="2">
    <source>
        <dbReference type="ARBA" id="ARBA00010617"/>
    </source>
</evidence>
<dbReference type="STRING" id="69004.A0A182Q9Q7"/>
<dbReference type="SUPFAM" id="SSF48264">
    <property type="entry name" value="Cytochrome P450"/>
    <property type="match status" value="1"/>
</dbReference>
<keyword evidence="7" id="KW-0560">Oxidoreductase</keyword>
<evidence type="ECO:0000256" key="8">
    <source>
        <dbReference type="ARBA" id="ARBA00023004"/>
    </source>
</evidence>
<dbReference type="PANTHER" id="PTHR24282">
    <property type="entry name" value="CYTOCHROME P450 FAMILY MEMBER"/>
    <property type="match status" value="1"/>
</dbReference>
<keyword evidence="5" id="KW-0479">Metal-binding</keyword>
<keyword evidence="3" id="KW-0349">Heme</keyword>
<evidence type="ECO:0000256" key="7">
    <source>
        <dbReference type="ARBA" id="ARBA00023002"/>
    </source>
</evidence>
<dbReference type="VEuPathDB" id="VectorBase:AFAF005841"/>
<dbReference type="EnsemblMetazoa" id="AFAF005841-RA">
    <property type="protein sequence ID" value="AFAF005841-PA"/>
    <property type="gene ID" value="AFAF005841"/>
</dbReference>
<dbReference type="AlphaFoldDB" id="A0A182Q9Q7"/>
<evidence type="ECO:0008006" key="13">
    <source>
        <dbReference type="Google" id="ProtNLM"/>
    </source>
</evidence>
<dbReference type="GO" id="GO:0016020">
    <property type="term" value="C:membrane"/>
    <property type="evidence" value="ECO:0007669"/>
    <property type="project" value="UniProtKB-SubCell"/>
</dbReference>
<dbReference type="Gene3D" id="1.10.630.10">
    <property type="entry name" value="Cytochrome P450"/>
    <property type="match status" value="1"/>
</dbReference>
<dbReference type="InterPro" id="IPR036396">
    <property type="entry name" value="Cyt_P450_sf"/>
</dbReference>
<keyword evidence="4" id="KW-0812">Transmembrane</keyword>
<dbReference type="EMBL" id="AXCN02001559">
    <property type="status" value="NOT_ANNOTATED_CDS"/>
    <property type="molecule type" value="Genomic_DNA"/>
</dbReference>
<protein>
    <recommendedName>
        <fullName evidence="13">Cytochrome P450</fullName>
    </recommendedName>
</protein>
<evidence type="ECO:0000256" key="3">
    <source>
        <dbReference type="ARBA" id="ARBA00022617"/>
    </source>
</evidence>
<sequence>MAKSPTQLFENVVKPFTQFERWFKVWLGPRLMLCTSNPTLAEAVLSHPKCLEKPFFYRFVQLEHGILTRNYDKWKRYRKILSPAFSTGKVSNALPLFIQCASNLISKLDAIAEPELTISLAPLLSECMLSIIFSTTLGVDAVERREVKNILKHLDRLVVAGLVVVGCQHVTETIRLLAAYYRWFRQEQ</sequence>
<evidence type="ECO:0000313" key="11">
    <source>
        <dbReference type="EnsemblMetazoa" id="AFAF005841-PA"/>
    </source>
</evidence>
<keyword evidence="6" id="KW-1133">Transmembrane helix</keyword>
<keyword evidence="12" id="KW-1185">Reference proteome</keyword>
<name>A0A182Q9Q7_9DIPT</name>
<dbReference type="InterPro" id="IPR001128">
    <property type="entry name" value="Cyt_P450"/>
</dbReference>